<dbReference type="InterPro" id="IPR007361">
    <property type="entry name" value="DUF427"/>
</dbReference>
<dbReference type="PANTHER" id="PTHR34310:SF9">
    <property type="entry name" value="BLR5716 PROTEIN"/>
    <property type="match status" value="1"/>
</dbReference>
<sequence length="451" mass="51269">MRHLANAPSASPQTARTARDLAMHALDTWGGCRRRDDIRACVSELAGNAVQHGSPDDRDYLVRLIRHPPLPPRRSPRQRAPLARTHLARLTERGSRARHGSVQELCDDWRVRAPGPYRRGQCRLDLLPPARGPHLPLLLHALIVNNHDPTPGCGQPPTPHRKEPAMGLSWQQGPLSAGAIRHFLTPEPLPERLLFAERLRRRMRVKFNDTWIADSENVILLHEPGRYPVAYFPREDVDEQALVASDKVTHHKDLGDAAWYAAHAGDRTIERAAWEFTALPGHAAELQGRIAFAWRAMDAFYEEDERILGHAADPYHRIDIRNTSRTLEVRLGDTVIARSEHPVVLFESGFAPRWYVPRADIDETRLRPVEGQTFCPYKGLCDYYDIGDVHRAAWSYRNAYREVDRIADLVSFEADKVEVYLDGKRLHLEPGQNVVPHGVDRDLDVDEVKAR</sequence>
<feature type="domain" description="DUF427" evidence="1">
    <location>
        <begin position="203"/>
        <end position="294"/>
    </location>
</feature>
<comment type="caution">
    <text evidence="2">The sequence shown here is derived from an EMBL/GenBank/DDBJ whole genome shotgun (WGS) entry which is preliminary data.</text>
</comment>
<evidence type="ECO:0000259" key="1">
    <source>
        <dbReference type="Pfam" id="PF04248"/>
    </source>
</evidence>
<keyword evidence="3" id="KW-1185">Reference proteome</keyword>
<dbReference type="PANTHER" id="PTHR34310">
    <property type="entry name" value="DUF427 DOMAIN PROTEIN (AFU_ORTHOLOGUE AFUA_3G02220)"/>
    <property type="match status" value="1"/>
</dbReference>
<dbReference type="Pfam" id="PF04248">
    <property type="entry name" value="NTP_transf_9"/>
    <property type="match status" value="2"/>
</dbReference>
<evidence type="ECO:0000313" key="3">
    <source>
        <dbReference type="Proteomes" id="UP001595993"/>
    </source>
</evidence>
<evidence type="ECO:0000313" key="2">
    <source>
        <dbReference type="EMBL" id="MFC4608633.1"/>
    </source>
</evidence>
<dbReference type="Gene3D" id="3.30.565.10">
    <property type="entry name" value="Histidine kinase-like ATPase, C-terminal domain"/>
    <property type="match status" value="1"/>
</dbReference>
<dbReference type="EMBL" id="JBHSFE010000010">
    <property type="protein sequence ID" value="MFC4608633.1"/>
    <property type="molecule type" value="Genomic_DNA"/>
</dbReference>
<dbReference type="InterPro" id="IPR036890">
    <property type="entry name" value="HATPase_C_sf"/>
</dbReference>
<reference evidence="3" key="1">
    <citation type="journal article" date="2019" name="Int. J. Syst. Evol. Microbiol.">
        <title>The Global Catalogue of Microorganisms (GCM) 10K type strain sequencing project: providing services to taxonomists for standard genome sequencing and annotation.</title>
        <authorList>
            <consortium name="The Broad Institute Genomics Platform"/>
            <consortium name="The Broad Institute Genome Sequencing Center for Infectious Disease"/>
            <person name="Wu L."/>
            <person name="Ma J."/>
        </authorList>
    </citation>
    <scope>NUCLEOTIDE SEQUENCE [LARGE SCALE GENOMIC DNA]</scope>
    <source>
        <strain evidence="3">CGMCC 4.7139</strain>
    </source>
</reference>
<dbReference type="InterPro" id="IPR038694">
    <property type="entry name" value="DUF427_sf"/>
</dbReference>
<dbReference type="Proteomes" id="UP001595993">
    <property type="component" value="Unassembled WGS sequence"/>
</dbReference>
<dbReference type="RefSeq" id="WP_381194349.1">
    <property type="nucleotide sequence ID" value="NZ_JBHSFE010000010.1"/>
</dbReference>
<proteinExistence type="predicted"/>
<dbReference type="Gene3D" id="2.170.150.40">
    <property type="entry name" value="Domain of unknown function (DUF427)"/>
    <property type="match status" value="2"/>
</dbReference>
<gene>
    <name evidence="2" type="ORF">ACFO9E_12490</name>
</gene>
<protein>
    <submittedName>
        <fullName evidence="2">DUF427 domain-containing protein</fullName>
    </submittedName>
</protein>
<organism evidence="2 3">
    <name type="scientific">Streptomyces maoxianensis</name>
    <dbReference type="NCBI Taxonomy" id="1459942"/>
    <lineage>
        <taxon>Bacteria</taxon>
        <taxon>Bacillati</taxon>
        <taxon>Actinomycetota</taxon>
        <taxon>Actinomycetes</taxon>
        <taxon>Kitasatosporales</taxon>
        <taxon>Streptomycetaceae</taxon>
        <taxon>Streptomyces</taxon>
    </lineage>
</organism>
<feature type="domain" description="DUF427" evidence="1">
    <location>
        <begin position="328"/>
        <end position="414"/>
    </location>
</feature>
<accession>A0ABV9G633</accession>
<name>A0ABV9G633_9ACTN</name>